<protein>
    <submittedName>
        <fullName evidence="1">Uncharacterized protein</fullName>
    </submittedName>
</protein>
<comment type="caution">
    <text evidence="1">The sequence shown here is derived from an EMBL/GenBank/DDBJ whole genome shotgun (WGS) entry which is preliminary data.</text>
</comment>
<dbReference type="EMBL" id="JAIWYP010000014">
    <property type="protein sequence ID" value="KAH3709310.1"/>
    <property type="molecule type" value="Genomic_DNA"/>
</dbReference>
<name>A0A9D4BTU9_DREPO</name>
<reference evidence="1" key="1">
    <citation type="journal article" date="2019" name="bioRxiv">
        <title>The Genome of the Zebra Mussel, Dreissena polymorpha: A Resource for Invasive Species Research.</title>
        <authorList>
            <person name="McCartney M.A."/>
            <person name="Auch B."/>
            <person name="Kono T."/>
            <person name="Mallez S."/>
            <person name="Zhang Y."/>
            <person name="Obille A."/>
            <person name="Becker A."/>
            <person name="Abrahante J.E."/>
            <person name="Garbe J."/>
            <person name="Badalamenti J.P."/>
            <person name="Herman A."/>
            <person name="Mangelson H."/>
            <person name="Liachko I."/>
            <person name="Sullivan S."/>
            <person name="Sone E.D."/>
            <person name="Koren S."/>
            <person name="Silverstein K.A.T."/>
            <person name="Beckman K.B."/>
            <person name="Gohl D.M."/>
        </authorList>
    </citation>
    <scope>NUCLEOTIDE SEQUENCE</scope>
    <source>
        <strain evidence="1">Duluth1</strain>
        <tissue evidence="1">Whole animal</tissue>
    </source>
</reference>
<dbReference type="AlphaFoldDB" id="A0A9D4BTU9"/>
<gene>
    <name evidence="1" type="ORF">DPMN_068772</name>
</gene>
<proteinExistence type="predicted"/>
<dbReference type="Proteomes" id="UP000828390">
    <property type="component" value="Unassembled WGS sequence"/>
</dbReference>
<evidence type="ECO:0000313" key="1">
    <source>
        <dbReference type="EMBL" id="KAH3709310.1"/>
    </source>
</evidence>
<organism evidence="1 2">
    <name type="scientific">Dreissena polymorpha</name>
    <name type="common">Zebra mussel</name>
    <name type="synonym">Mytilus polymorpha</name>
    <dbReference type="NCBI Taxonomy" id="45954"/>
    <lineage>
        <taxon>Eukaryota</taxon>
        <taxon>Metazoa</taxon>
        <taxon>Spiralia</taxon>
        <taxon>Lophotrochozoa</taxon>
        <taxon>Mollusca</taxon>
        <taxon>Bivalvia</taxon>
        <taxon>Autobranchia</taxon>
        <taxon>Heteroconchia</taxon>
        <taxon>Euheterodonta</taxon>
        <taxon>Imparidentia</taxon>
        <taxon>Neoheterodontei</taxon>
        <taxon>Myida</taxon>
        <taxon>Dreissenoidea</taxon>
        <taxon>Dreissenidae</taxon>
        <taxon>Dreissena</taxon>
    </lineage>
</organism>
<sequence>MMTTQITDNVAFARLKKLTEKICRYESHRHFLKECVNGEIVPKGLTLKWKMDLHTNEEENGRVAKVLHRTSLHLISEGIAVCDRVLREVINLKQEYSNKMSSSITKNKFEKLQKELEQFSLETQIELLRTKKKKLSVLKKDNTHSKNSLILEDKNVATDKPEVQCYHTGKGLMTAESVHVGADEPEVGSIGSERLSMPTKTCMCC</sequence>
<reference evidence="1" key="2">
    <citation type="submission" date="2020-11" db="EMBL/GenBank/DDBJ databases">
        <authorList>
            <person name="McCartney M.A."/>
            <person name="Auch B."/>
            <person name="Kono T."/>
            <person name="Mallez S."/>
            <person name="Becker A."/>
            <person name="Gohl D.M."/>
            <person name="Silverstein K.A.T."/>
            <person name="Koren S."/>
            <person name="Bechman K.B."/>
            <person name="Herman A."/>
            <person name="Abrahante J.E."/>
            <person name="Garbe J."/>
        </authorList>
    </citation>
    <scope>NUCLEOTIDE SEQUENCE</scope>
    <source>
        <strain evidence="1">Duluth1</strain>
        <tissue evidence="1">Whole animal</tissue>
    </source>
</reference>
<keyword evidence="2" id="KW-1185">Reference proteome</keyword>
<evidence type="ECO:0000313" key="2">
    <source>
        <dbReference type="Proteomes" id="UP000828390"/>
    </source>
</evidence>
<accession>A0A9D4BTU9</accession>